<evidence type="ECO:0000313" key="4">
    <source>
        <dbReference type="Proteomes" id="UP000244384"/>
    </source>
</evidence>
<evidence type="ECO:0000259" key="2">
    <source>
        <dbReference type="Pfam" id="PF22725"/>
    </source>
</evidence>
<dbReference type="Pfam" id="PF22725">
    <property type="entry name" value="GFO_IDH_MocA_C3"/>
    <property type="match status" value="1"/>
</dbReference>
<dbReference type="Gene3D" id="3.30.360.10">
    <property type="entry name" value="Dihydrodipicolinate Reductase, domain 2"/>
    <property type="match status" value="1"/>
</dbReference>
<feature type="domain" description="Gfo/Idh/MocA-like oxidoreductase N-terminal" evidence="1">
    <location>
        <begin position="2"/>
        <end position="119"/>
    </location>
</feature>
<feature type="domain" description="GFO/IDH/MocA-like oxidoreductase" evidence="2">
    <location>
        <begin position="127"/>
        <end position="237"/>
    </location>
</feature>
<dbReference type="InterPro" id="IPR055170">
    <property type="entry name" value="GFO_IDH_MocA-like_dom"/>
</dbReference>
<dbReference type="KEGG" id="aez:C3E78_05410"/>
<accession>A0A2S0WK80</accession>
<dbReference type="PANTHER" id="PTHR43593">
    <property type="match status" value="1"/>
</dbReference>
<dbReference type="Proteomes" id="UP000244384">
    <property type="component" value="Chromosome"/>
</dbReference>
<sequence>MGVIGAGAMGADHIRTIASSVPSARVSAVYDFNRDTAYAAAAPVGADVVGSAEELIESSGVDAVIIASPDRTHAELVRICLAAGKQVLCEKPLAVTADEAYGLVEAEAAGGQRLLQVGFMRRFDPGFVALRRTITDGVVGDVRLVHAIHRNASSSTSTDDAGLITGSMIHELDTVAWLLDDEVASIRVESPIVEGFRDPQLATIWMRGGAMISAEVFVNAGYGYDVRCEVVGSKGTAALSPSAPVSTRVAGVDGVPVRDDFVAHFADAYRIELSTWAGEALTGSTTGPSAWDGYVANAVAEAGVLSLSSGAREPVTLRERPALYA</sequence>
<dbReference type="InterPro" id="IPR036291">
    <property type="entry name" value="NAD(P)-bd_dom_sf"/>
</dbReference>
<dbReference type="SUPFAM" id="SSF55347">
    <property type="entry name" value="Glyceraldehyde-3-phosphate dehydrogenase-like, C-terminal domain"/>
    <property type="match status" value="1"/>
</dbReference>
<dbReference type="InterPro" id="IPR050424">
    <property type="entry name" value="Gfo-Idh-MocA_inositol_DH"/>
</dbReference>
<keyword evidence="4" id="KW-1185">Reference proteome</keyword>
<gene>
    <name evidence="3" type="ORF">C3E78_05410</name>
</gene>
<dbReference type="EMBL" id="CP026952">
    <property type="protein sequence ID" value="AWB91692.1"/>
    <property type="molecule type" value="Genomic_DNA"/>
</dbReference>
<proteinExistence type="predicted"/>
<dbReference type="SUPFAM" id="SSF51735">
    <property type="entry name" value="NAD(P)-binding Rossmann-fold domains"/>
    <property type="match status" value="1"/>
</dbReference>
<dbReference type="AlphaFoldDB" id="A0A2S0WK80"/>
<dbReference type="InterPro" id="IPR000683">
    <property type="entry name" value="Gfo/Idh/MocA-like_OxRdtase_N"/>
</dbReference>
<dbReference type="GO" id="GO:0000166">
    <property type="term" value="F:nucleotide binding"/>
    <property type="evidence" value="ECO:0007669"/>
    <property type="project" value="InterPro"/>
</dbReference>
<name>A0A2S0WK80_9ACTN</name>
<dbReference type="PANTHER" id="PTHR43593:SF1">
    <property type="entry name" value="INOSITOL 2-DEHYDROGENASE"/>
    <property type="match status" value="1"/>
</dbReference>
<reference evidence="4" key="1">
    <citation type="submission" date="2018-01" db="EMBL/GenBank/DDBJ databases">
        <authorList>
            <person name="Li J."/>
        </authorList>
    </citation>
    <scope>NUCLEOTIDE SEQUENCE [LARGE SCALE GENOMIC DNA]</scope>
    <source>
        <strain evidence="4">592</strain>
    </source>
</reference>
<dbReference type="Pfam" id="PF01408">
    <property type="entry name" value="GFO_IDH_MocA"/>
    <property type="match status" value="1"/>
</dbReference>
<evidence type="ECO:0000259" key="1">
    <source>
        <dbReference type="Pfam" id="PF01408"/>
    </source>
</evidence>
<dbReference type="Gene3D" id="3.40.50.720">
    <property type="entry name" value="NAD(P)-binding Rossmann-like Domain"/>
    <property type="match status" value="1"/>
</dbReference>
<protein>
    <submittedName>
        <fullName evidence="3">Inositol 2-dehydrogenase</fullName>
    </submittedName>
</protein>
<evidence type="ECO:0000313" key="3">
    <source>
        <dbReference type="EMBL" id="AWB91692.1"/>
    </source>
</evidence>
<organism evidence="3 4">
    <name type="scientific">Aeromicrobium chenweiae</name>
    <dbReference type="NCBI Taxonomy" id="2079793"/>
    <lineage>
        <taxon>Bacteria</taxon>
        <taxon>Bacillati</taxon>
        <taxon>Actinomycetota</taxon>
        <taxon>Actinomycetes</taxon>
        <taxon>Propionibacteriales</taxon>
        <taxon>Nocardioidaceae</taxon>
        <taxon>Aeromicrobium</taxon>
    </lineage>
</organism>